<dbReference type="RefSeq" id="WP_189223945.1">
    <property type="nucleotide sequence ID" value="NZ_BMRG01000005.1"/>
</dbReference>
<dbReference type="AlphaFoldDB" id="A0A918ALV3"/>
<dbReference type="EMBL" id="BMRG01000005">
    <property type="protein sequence ID" value="GGP56469.1"/>
    <property type="molecule type" value="Genomic_DNA"/>
</dbReference>
<accession>A0A918ALV3</accession>
<sequence>MDILINCTPNLSIDGVVRITFTNSATQAEGYSKSFGSMAAATSVAALQASPSEAFAEATTSTLDGVVTSTVTAHEVLDASPVTRLPHVVFLDGGQPDLSGNGVHLDAGGEVSQQVITRRKPS</sequence>
<proteinExistence type="predicted"/>
<name>A0A918ALV3_9PSEU</name>
<protein>
    <submittedName>
        <fullName evidence="2">Uncharacterized protein</fullName>
    </submittedName>
</protein>
<feature type="region of interest" description="Disordered" evidence="1">
    <location>
        <begin position="102"/>
        <end position="122"/>
    </location>
</feature>
<organism evidence="2 3">
    <name type="scientific">Saccharothrix coeruleofusca</name>
    <dbReference type="NCBI Taxonomy" id="33919"/>
    <lineage>
        <taxon>Bacteria</taxon>
        <taxon>Bacillati</taxon>
        <taxon>Actinomycetota</taxon>
        <taxon>Actinomycetes</taxon>
        <taxon>Pseudonocardiales</taxon>
        <taxon>Pseudonocardiaceae</taxon>
        <taxon>Saccharothrix</taxon>
    </lineage>
</organism>
<evidence type="ECO:0000256" key="1">
    <source>
        <dbReference type="SAM" id="MobiDB-lite"/>
    </source>
</evidence>
<comment type="caution">
    <text evidence="2">The sequence shown here is derived from an EMBL/GenBank/DDBJ whole genome shotgun (WGS) entry which is preliminary data.</text>
</comment>
<reference evidence="2" key="1">
    <citation type="journal article" date="2014" name="Int. J. Syst. Evol. Microbiol.">
        <title>Complete genome sequence of Corynebacterium casei LMG S-19264T (=DSM 44701T), isolated from a smear-ripened cheese.</title>
        <authorList>
            <consortium name="US DOE Joint Genome Institute (JGI-PGF)"/>
            <person name="Walter F."/>
            <person name="Albersmeier A."/>
            <person name="Kalinowski J."/>
            <person name="Ruckert C."/>
        </authorList>
    </citation>
    <scope>NUCLEOTIDE SEQUENCE</scope>
    <source>
        <strain evidence="2">JCM 3313</strain>
    </source>
</reference>
<gene>
    <name evidence="2" type="ORF">GCM10010185_30760</name>
</gene>
<dbReference type="Proteomes" id="UP000639606">
    <property type="component" value="Unassembled WGS sequence"/>
</dbReference>
<reference evidence="2" key="2">
    <citation type="submission" date="2020-09" db="EMBL/GenBank/DDBJ databases">
        <authorList>
            <person name="Sun Q."/>
            <person name="Ohkuma M."/>
        </authorList>
    </citation>
    <scope>NUCLEOTIDE SEQUENCE</scope>
    <source>
        <strain evidence="2">JCM 3313</strain>
    </source>
</reference>
<evidence type="ECO:0000313" key="2">
    <source>
        <dbReference type="EMBL" id="GGP56469.1"/>
    </source>
</evidence>
<evidence type="ECO:0000313" key="3">
    <source>
        <dbReference type="Proteomes" id="UP000639606"/>
    </source>
</evidence>
<keyword evidence="3" id="KW-1185">Reference proteome</keyword>